<keyword evidence="1" id="KW-0732">Signal</keyword>
<name>A0AAJ4ZD00_PANPU</name>
<dbReference type="EMBL" id="CP010310">
    <property type="protein sequence ID" value="AJC20555.1"/>
    <property type="molecule type" value="Genomic_DNA"/>
</dbReference>
<feature type="signal peptide" evidence="1">
    <location>
        <begin position="1"/>
        <end position="22"/>
    </location>
</feature>
<dbReference type="EMBL" id="UGSJ01000001">
    <property type="protein sequence ID" value="SUA90999.1"/>
    <property type="molecule type" value="Genomic_DNA"/>
</dbReference>
<evidence type="ECO:0000313" key="5">
    <source>
        <dbReference type="Proteomes" id="UP000254589"/>
    </source>
</evidence>
<dbReference type="Proteomes" id="UP000254589">
    <property type="component" value="Unassembled WGS sequence"/>
</dbReference>
<reference evidence="2" key="2">
    <citation type="submission" date="2016-11" db="EMBL/GenBank/DDBJ databases">
        <title>Complete Genome Sequencing of Pandoraea pulmonicola DSM 16583.</title>
        <authorList>
            <person name="Chan K.-G."/>
        </authorList>
    </citation>
    <scope>NUCLEOTIDE SEQUENCE</scope>
    <source>
        <strain evidence="2">DSM 16583</strain>
    </source>
</reference>
<dbReference type="AlphaFoldDB" id="A0AAJ4ZD00"/>
<evidence type="ECO:0000313" key="2">
    <source>
        <dbReference type="EMBL" id="AJC20555.1"/>
    </source>
</evidence>
<dbReference type="KEGG" id="ppul:RO07_08860"/>
<reference evidence="4" key="1">
    <citation type="submission" date="2014-12" db="EMBL/GenBank/DDBJ databases">
        <title>Complete Genome Sequencing of Pandoraea pulmonicola DSM 16583.</title>
        <authorList>
            <person name="Chan K.-G."/>
        </authorList>
    </citation>
    <scope>NUCLEOTIDE SEQUENCE [LARGE SCALE GENOMIC DNA]</scope>
    <source>
        <strain evidence="4">DSM 16583</strain>
    </source>
</reference>
<keyword evidence="4" id="KW-1185">Reference proteome</keyword>
<feature type="chain" id="PRO_5042534304" evidence="1">
    <location>
        <begin position="23"/>
        <end position="84"/>
    </location>
</feature>
<organism evidence="3 5">
    <name type="scientific">Pandoraea pulmonicola</name>
    <dbReference type="NCBI Taxonomy" id="93221"/>
    <lineage>
        <taxon>Bacteria</taxon>
        <taxon>Pseudomonadati</taxon>
        <taxon>Pseudomonadota</taxon>
        <taxon>Betaproteobacteria</taxon>
        <taxon>Burkholderiales</taxon>
        <taxon>Burkholderiaceae</taxon>
        <taxon>Pandoraea</taxon>
    </lineage>
</organism>
<evidence type="ECO:0000313" key="4">
    <source>
        <dbReference type="Proteomes" id="UP000035086"/>
    </source>
</evidence>
<dbReference type="RefSeq" id="WP_039407043.1">
    <property type="nucleotide sequence ID" value="NZ_CP010310.2"/>
</dbReference>
<reference evidence="3 5" key="3">
    <citation type="submission" date="2018-06" db="EMBL/GenBank/DDBJ databases">
        <authorList>
            <consortium name="Pathogen Informatics"/>
            <person name="Doyle S."/>
        </authorList>
    </citation>
    <scope>NUCLEOTIDE SEQUENCE [LARGE SCALE GENOMIC DNA]</scope>
    <source>
        <strain evidence="3 5">NCTC13159</strain>
    </source>
</reference>
<gene>
    <name evidence="3" type="ORF">NCTC13159_02487</name>
    <name evidence="2" type="ORF">RO07_08860</name>
</gene>
<sequence>MKHTLIASIFAAGLLGTGAVSAAENAQPAVQVQQAQQTQPTQAQQQVQAQAQPGPVTAQQTTTVAPVYEVPGRVNRAGSIYFGQ</sequence>
<evidence type="ECO:0000313" key="3">
    <source>
        <dbReference type="EMBL" id="SUA90999.1"/>
    </source>
</evidence>
<accession>A0AAJ4ZD00</accession>
<proteinExistence type="predicted"/>
<evidence type="ECO:0000256" key="1">
    <source>
        <dbReference type="SAM" id="SignalP"/>
    </source>
</evidence>
<protein>
    <submittedName>
        <fullName evidence="3">Uncharacterized protein</fullName>
    </submittedName>
</protein>
<dbReference type="Proteomes" id="UP000035086">
    <property type="component" value="Chromosome"/>
</dbReference>